<dbReference type="AlphaFoldDB" id="A0A1I2L3Z8"/>
<dbReference type="EMBL" id="FOOE01000008">
    <property type="protein sequence ID" value="SFF73935.1"/>
    <property type="molecule type" value="Genomic_DNA"/>
</dbReference>
<feature type="transmembrane region" description="Helical" evidence="6">
    <location>
        <begin position="17"/>
        <end position="39"/>
    </location>
</feature>
<keyword evidence="5 6" id="KW-0472">Membrane</keyword>
<feature type="transmembrane region" description="Helical" evidence="6">
    <location>
        <begin position="104"/>
        <end position="125"/>
    </location>
</feature>
<dbReference type="Proteomes" id="UP000182135">
    <property type="component" value="Unassembled WGS sequence"/>
</dbReference>
<comment type="subcellular location">
    <subcellularLocation>
        <location evidence="1 6">Cell membrane</location>
        <topology evidence="1 6">Multi-pass membrane protein</topology>
    </subcellularLocation>
</comment>
<dbReference type="GO" id="GO:0005886">
    <property type="term" value="C:plasma membrane"/>
    <property type="evidence" value="ECO:0007669"/>
    <property type="project" value="UniProtKB-SubCell"/>
</dbReference>
<evidence type="ECO:0000256" key="1">
    <source>
        <dbReference type="ARBA" id="ARBA00004651"/>
    </source>
</evidence>
<dbReference type="PANTHER" id="PTHR12677:SF55">
    <property type="entry name" value="UNDECAPRENYL PHOSPHATE TRANSPORTER SAOUHSC_00901-RELATED"/>
    <property type="match status" value="1"/>
</dbReference>
<keyword evidence="4 6" id="KW-1133">Transmembrane helix</keyword>
<dbReference type="InterPro" id="IPR032816">
    <property type="entry name" value="VTT_dom"/>
</dbReference>
<organism evidence="8 9">
    <name type="scientific">Clostridium cadaveris</name>
    <dbReference type="NCBI Taxonomy" id="1529"/>
    <lineage>
        <taxon>Bacteria</taxon>
        <taxon>Bacillati</taxon>
        <taxon>Bacillota</taxon>
        <taxon>Clostridia</taxon>
        <taxon>Eubacteriales</taxon>
        <taxon>Clostridiaceae</taxon>
        <taxon>Clostridium</taxon>
    </lineage>
</organism>
<accession>A0A1I2L3Z8</accession>
<dbReference type="PANTHER" id="PTHR12677">
    <property type="entry name" value="GOLGI APPARATUS MEMBRANE PROTEIN TVP38-RELATED"/>
    <property type="match status" value="1"/>
</dbReference>
<sequence length="183" mass="20049">MFSIDSVVELFNQYNNIAVLISLLISIGIALSGVIPSVFVTGANILFFGPINGFLISLLGETIGGYITFKIYRLGFKKKAEFISDKHKLLDKLVNSDGKRSGMLIFEGILIPFIPAGFVTLAASLSNVGGVRFTIATFLGKIPSIALEALVSYDIINISENYIRLGITLISLLLLWFTIRRKK</sequence>
<comment type="caution">
    <text evidence="6">Lacks conserved residue(s) required for the propagation of feature annotation.</text>
</comment>
<comment type="similarity">
    <text evidence="6">Belongs to the TVP38/TMEM64 family.</text>
</comment>
<evidence type="ECO:0000256" key="3">
    <source>
        <dbReference type="ARBA" id="ARBA00022692"/>
    </source>
</evidence>
<dbReference type="Pfam" id="PF09335">
    <property type="entry name" value="VTT_dom"/>
    <property type="match status" value="1"/>
</dbReference>
<dbReference type="RefSeq" id="WP_074845253.1">
    <property type="nucleotide sequence ID" value="NZ_BAAACD010000020.1"/>
</dbReference>
<feature type="domain" description="VTT" evidence="7">
    <location>
        <begin position="35"/>
        <end position="152"/>
    </location>
</feature>
<protein>
    <recommendedName>
        <fullName evidence="6">TVP38/TMEM64 family membrane protein</fullName>
    </recommendedName>
</protein>
<keyword evidence="9" id="KW-1185">Reference proteome</keyword>
<feature type="transmembrane region" description="Helical" evidence="6">
    <location>
        <begin position="45"/>
        <end position="69"/>
    </location>
</feature>
<evidence type="ECO:0000256" key="6">
    <source>
        <dbReference type="RuleBase" id="RU366058"/>
    </source>
</evidence>
<evidence type="ECO:0000256" key="5">
    <source>
        <dbReference type="ARBA" id="ARBA00023136"/>
    </source>
</evidence>
<keyword evidence="2 6" id="KW-1003">Cell membrane</keyword>
<reference evidence="8 9" key="1">
    <citation type="submission" date="2016-10" db="EMBL/GenBank/DDBJ databases">
        <authorList>
            <person name="de Groot N.N."/>
        </authorList>
    </citation>
    <scope>NUCLEOTIDE SEQUENCE [LARGE SCALE GENOMIC DNA]</scope>
    <source>
        <strain evidence="8 9">NLAE-zl-G419</strain>
    </source>
</reference>
<evidence type="ECO:0000256" key="4">
    <source>
        <dbReference type="ARBA" id="ARBA00022989"/>
    </source>
</evidence>
<evidence type="ECO:0000313" key="8">
    <source>
        <dbReference type="EMBL" id="SFF73935.1"/>
    </source>
</evidence>
<dbReference type="STRING" id="1529.SAMN04487885_108144"/>
<dbReference type="InterPro" id="IPR015414">
    <property type="entry name" value="TMEM64"/>
</dbReference>
<keyword evidence="3 6" id="KW-0812">Transmembrane</keyword>
<name>A0A1I2L3Z8_9CLOT</name>
<evidence type="ECO:0000259" key="7">
    <source>
        <dbReference type="Pfam" id="PF09335"/>
    </source>
</evidence>
<dbReference type="OrthoDB" id="5471155at2"/>
<evidence type="ECO:0000313" key="9">
    <source>
        <dbReference type="Proteomes" id="UP000182135"/>
    </source>
</evidence>
<feature type="transmembrane region" description="Helical" evidence="6">
    <location>
        <begin position="162"/>
        <end position="179"/>
    </location>
</feature>
<evidence type="ECO:0000256" key="2">
    <source>
        <dbReference type="ARBA" id="ARBA00022475"/>
    </source>
</evidence>
<proteinExistence type="inferred from homology"/>
<dbReference type="eggNOG" id="COG0398">
    <property type="taxonomic scope" value="Bacteria"/>
</dbReference>
<gene>
    <name evidence="8" type="ORF">SAMN04487885_108144</name>
</gene>